<keyword evidence="3" id="KW-1185">Reference proteome</keyword>
<accession>A0AAD4UML5</accession>
<sequence length="231" mass="25557">MRVRIRTSRNYDSQNPPDKTPFPTGPRGAPPRNCALCPKAEVRGNWSLQFTRFLGHLTQSLWGLWVLMWTRFCLSPPSIYGRTTERLLDATFLLPLTTVICGDPHPGSRSRSVWCAVPTGFQANMCPVLSSGIFTPNLLKGGSSGKKMTTTCHPYAACFWFSVVVPEVVSGDKAEDSTGNGVYTGQAKAGATERMCKQLLGSYQNEMDESVGFYRNDLESTILKSYDNNKI</sequence>
<evidence type="ECO:0000313" key="2">
    <source>
        <dbReference type="EMBL" id="KAI4547951.1"/>
    </source>
</evidence>
<evidence type="ECO:0000256" key="1">
    <source>
        <dbReference type="SAM" id="MobiDB-lite"/>
    </source>
</evidence>
<gene>
    <name evidence="2" type="ORF">MG293_000281</name>
</gene>
<protein>
    <submittedName>
        <fullName evidence="2">Uncharacterized protein</fullName>
    </submittedName>
</protein>
<name>A0AAD4UML5_OVIAM</name>
<organism evidence="2 3">
    <name type="scientific">Ovis ammon polii</name>
    <dbReference type="NCBI Taxonomy" id="230172"/>
    <lineage>
        <taxon>Eukaryota</taxon>
        <taxon>Metazoa</taxon>
        <taxon>Chordata</taxon>
        <taxon>Craniata</taxon>
        <taxon>Vertebrata</taxon>
        <taxon>Euteleostomi</taxon>
        <taxon>Mammalia</taxon>
        <taxon>Eutheria</taxon>
        <taxon>Laurasiatheria</taxon>
        <taxon>Artiodactyla</taxon>
        <taxon>Ruminantia</taxon>
        <taxon>Pecora</taxon>
        <taxon>Bovidae</taxon>
        <taxon>Caprinae</taxon>
        <taxon>Ovis</taxon>
    </lineage>
</organism>
<dbReference type="AlphaFoldDB" id="A0AAD4UML5"/>
<proteinExistence type="predicted"/>
<dbReference type="EMBL" id="JAKZEL010000001">
    <property type="protein sequence ID" value="KAI4547951.1"/>
    <property type="molecule type" value="Genomic_DNA"/>
</dbReference>
<feature type="compositionally biased region" description="Polar residues" evidence="1">
    <location>
        <begin position="8"/>
        <end position="17"/>
    </location>
</feature>
<dbReference type="Proteomes" id="UP001214576">
    <property type="component" value="Unassembled WGS sequence"/>
</dbReference>
<feature type="region of interest" description="Disordered" evidence="1">
    <location>
        <begin position="1"/>
        <end position="31"/>
    </location>
</feature>
<evidence type="ECO:0000313" key="3">
    <source>
        <dbReference type="Proteomes" id="UP001214576"/>
    </source>
</evidence>
<reference evidence="2" key="1">
    <citation type="submission" date="2022-03" db="EMBL/GenBank/DDBJ databases">
        <title>Genomic analyses of argali, domestic sheep and their hybrids provide insights into chromosomal evolution, heterosis and genetic basis of agronomic traits.</title>
        <authorList>
            <person name="Li M."/>
        </authorList>
    </citation>
    <scope>NUCLEOTIDE SEQUENCE</scope>
    <source>
        <strain evidence="2">CAU-MHL-2022a</strain>
        <tissue evidence="2">Skin</tissue>
    </source>
</reference>
<comment type="caution">
    <text evidence="2">The sequence shown here is derived from an EMBL/GenBank/DDBJ whole genome shotgun (WGS) entry which is preliminary data.</text>
</comment>